<dbReference type="SUPFAM" id="SSF55073">
    <property type="entry name" value="Nucleotide cyclase"/>
    <property type="match status" value="1"/>
</dbReference>
<name>A0ABV8DCA1_9BURK</name>
<dbReference type="EC" id="2.7.7.65" evidence="1"/>
<accession>A0ABV8DCA1</accession>
<keyword evidence="3" id="KW-0472">Membrane</keyword>
<proteinExistence type="predicted"/>
<dbReference type="PANTHER" id="PTHR45138:SF9">
    <property type="entry name" value="DIGUANYLATE CYCLASE DGCM-RELATED"/>
    <property type="match status" value="1"/>
</dbReference>
<comment type="catalytic activity">
    <reaction evidence="2">
        <text>2 GTP = 3',3'-c-di-GMP + 2 diphosphate</text>
        <dbReference type="Rhea" id="RHEA:24898"/>
        <dbReference type="ChEBI" id="CHEBI:33019"/>
        <dbReference type="ChEBI" id="CHEBI:37565"/>
        <dbReference type="ChEBI" id="CHEBI:58805"/>
        <dbReference type="EC" id="2.7.7.65"/>
    </reaction>
</comment>
<dbReference type="InterPro" id="IPR029787">
    <property type="entry name" value="Nucleotide_cyclase"/>
</dbReference>
<dbReference type="InterPro" id="IPR050469">
    <property type="entry name" value="Diguanylate_Cyclase"/>
</dbReference>
<feature type="transmembrane region" description="Helical" evidence="3">
    <location>
        <begin position="64"/>
        <end position="84"/>
    </location>
</feature>
<dbReference type="Gene3D" id="3.30.70.270">
    <property type="match status" value="1"/>
</dbReference>
<keyword evidence="3" id="KW-0812">Transmembrane</keyword>
<keyword evidence="5" id="KW-0808">Transferase</keyword>
<evidence type="ECO:0000313" key="6">
    <source>
        <dbReference type="Proteomes" id="UP001595693"/>
    </source>
</evidence>
<dbReference type="CDD" id="cd01949">
    <property type="entry name" value="GGDEF"/>
    <property type="match status" value="1"/>
</dbReference>
<dbReference type="GO" id="GO:0052621">
    <property type="term" value="F:diguanylate cyclase activity"/>
    <property type="evidence" value="ECO:0007669"/>
    <property type="project" value="UniProtKB-EC"/>
</dbReference>
<comment type="caution">
    <text evidence="5">The sequence shown here is derived from an EMBL/GenBank/DDBJ whole genome shotgun (WGS) entry which is preliminary data.</text>
</comment>
<feature type="transmembrane region" description="Helical" evidence="3">
    <location>
        <begin position="152"/>
        <end position="177"/>
    </location>
</feature>
<protein>
    <recommendedName>
        <fullName evidence="1">diguanylate cyclase</fullName>
        <ecNumber evidence="1">2.7.7.65</ecNumber>
    </recommendedName>
</protein>
<dbReference type="InterPro" id="IPR043128">
    <property type="entry name" value="Rev_trsase/Diguanyl_cyclase"/>
</dbReference>
<dbReference type="RefSeq" id="WP_055401779.1">
    <property type="nucleotide sequence ID" value="NZ_CP192460.1"/>
</dbReference>
<organism evidence="5 6">
    <name type="scientific">Acidovorax facilis</name>
    <dbReference type="NCBI Taxonomy" id="12917"/>
    <lineage>
        <taxon>Bacteria</taxon>
        <taxon>Pseudomonadati</taxon>
        <taxon>Pseudomonadota</taxon>
        <taxon>Betaproteobacteria</taxon>
        <taxon>Burkholderiales</taxon>
        <taxon>Comamonadaceae</taxon>
        <taxon>Acidovorax</taxon>
    </lineage>
</organism>
<reference evidence="6" key="1">
    <citation type="journal article" date="2019" name="Int. J. Syst. Evol. Microbiol.">
        <title>The Global Catalogue of Microorganisms (GCM) 10K type strain sequencing project: providing services to taxonomists for standard genome sequencing and annotation.</title>
        <authorList>
            <consortium name="The Broad Institute Genomics Platform"/>
            <consortium name="The Broad Institute Genome Sequencing Center for Infectious Disease"/>
            <person name="Wu L."/>
            <person name="Ma J."/>
        </authorList>
    </citation>
    <scope>NUCLEOTIDE SEQUENCE [LARGE SCALE GENOMIC DNA]</scope>
    <source>
        <strain evidence="6">CCUG 2113</strain>
    </source>
</reference>
<feature type="transmembrane region" description="Helical" evidence="3">
    <location>
        <begin position="121"/>
        <end position="140"/>
    </location>
</feature>
<sequence>MNVIDPRTAIVLISAMSALMALVLWALKRSYPPSIQGLGQWAQALLIIVVGGILAASRGQLPEILTTAVPNFLLCWGVYGLYAGTQRFYGVRPATWRWLAVTVAVTLGTLWFALGDPSYTARLRLVTALLAVMFAVHAWFIVRQGMGSFSRWLTVGVIVYIAVIQLVRLATTFFLPMGDTILSGTPQHVLFIASFSVSVLLFSVGAVLMAGDRLRAELELLATRDSLTNTLTRRYMDEACAIELERSHRTGQPLAMLMLDLDHFKTINDTHGHQAGDRVLVEFAAKVQRCLRSKDLLGRFGGEEFALLLPNTPLDAALQVAERIRAACVPQGNEVGCTVSIGVTLSLPQNDSMDKLLARADAALYEAKNTGRNRVVAG</sequence>
<evidence type="ECO:0000256" key="3">
    <source>
        <dbReference type="SAM" id="Phobius"/>
    </source>
</evidence>
<feature type="transmembrane region" description="Helical" evidence="3">
    <location>
        <begin position="189"/>
        <end position="210"/>
    </location>
</feature>
<gene>
    <name evidence="5" type="ORF">ACFOW3_15240</name>
</gene>
<dbReference type="Proteomes" id="UP001595693">
    <property type="component" value="Unassembled WGS sequence"/>
</dbReference>
<dbReference type="Pfam" id="PF00990">
    <property type="entry name" value="GGDEF"/>
    <property type="match status" value="1"/>
</dbReference>
<dbReference type="SMART" id="SM00267">
    <property type="entry name" value="GGDEF"/>
    <property type="match status" value="1"/>
</dbReference>
<dbReference type="PANTHER" id="PTHR45138">
    <property type="entry name" value="REGULATORY COMPONENTS OF SENSORY TRANSDUCTION SYSTEM"/>
    <property type="match status" value="1"/>
</dbReference>
<evidence type="ECO:0000313" key="5">
    <source>
        <dbReference type="EMBL" id="MFC3935967.1"/>
    </source>
</evidence>
<feature type="transmembrane region" description="Helical" evidence="3">
    <location>
        <begin position="39"/>
        <end position="58"/>
    </location>
</feature>
<feature type="transmembrane region" description="Helical" evidence="3">
    <location>
        <begin position="96"/>
        <end position="115"/>
    </location>
</feature>
<keyword evidence="6" id="KW-1185">Reference proteome</keyword>
<dbReference type="InterPro" id="IPR000160">
    <property type="entry name" value="GGDEF_dom"/>
</dbReference>
<evidence type="ECO:0000259" key="4">
    <source>
        <dbReference type="PROSITE" id="PS50887"/>
    </source>
</evidence>
<dbReference type="PROSITE" id="PS50887">
    <property type="entry name" value="GGDEF"/>
    <property type="match status" value="1"/>
</dbReference>
<keyword evidence="5" id="KW-0548">Nucleotidyltransferase</keyword>
<evidence type="ECO:0000256" key="2">
    <source>
        <dbReference type="ARBA" id="ARBA00034247"/>
    </source>
</evidence>
<keyword evidence="3" id="KW-1133">Transmembrane helix</keyword>
<feature type="transmembrane region" description="Helical" evidence="3">
    <location>
        <begin position="6"/>
        <end position="27"/>
    </location>
</feature>
<dbReference type="NCBIfam" id="TIGR00254">
    <property type="entry name" value="GGDEF"/>
    <property type="match status" value="1"/>
</dbReference>
<dbReference type="EMBL" id="JBHSAJ010000046">
    <property type="protein sequence ID" value="MFC3935967.1"/>
    <property type="molecule type" value="Genomic_DNA"/>
</dbReference>
<feature type="domain" description="GGDEF" evidence="4">
    <location>
        <begin position="252"/>
        <end position="378"/>
    </location>
</feature>
<evidence type="ECO:0000256" key="1">
    <source>
        <dbReference type="ARBA" id="ARBA00012528"/>
    </source>
</evidence>